<dbReference type="CDD" id="cd01650">
    <property type="entry name" value="RT_nLTR_like"/>
    <property type="match status" value="1"/>
</dbReference>
<evidence type="ECO:0000313" key="2">
    <source>
        <dbReference type="Proteomes" id="UP001652625"/>
    </source>
</evidence>
<gene>
    <name evidence="3" type="primary">LOC136091758</name>
</gene>
<reference evidence="3" key="1">
    <citation type="submission" date="2025-08" db="UniProtKB">
        <authorList>
            <consortium name="RefSeq"/>
        </authorList>
    </citation>
    <scope>IDENTIFICATION</scope>
</reference>
<dbReference type="InterPro" id="IPR000477">
    <property type="entry name" value="RT_dom"/>
</dbReference>
<dbReference type="SUPFAM" id="SSF56672">
    <property type="entry name" value="DNA/RNA polymerases"/>
    <property type="match status" value="1"/>
</dbReference>
<evidence type="ECO:0000259" key="1">
    <source>
        <dbReference type="Pfam" id="PF00078"/>
    </source>
</evidence>
<organism evidence="2 3">
    <name type="scientific">Hydra vulgaris</name>
    <name type="common">Hydra</name>
    <name type="synonym">Hydra attenuata</name>
    <dbReference type="NCBI Taxonomy" id="6087"/>
    <lineage>
        <taxon>Eukaryota</taxon>
        <taxon>Metazoa</taxon>
        <taxon>Cnidaria</taxon>
        <taxon>Hydrozoa</taxon>
        <taxon>Hydroidolina</taxon>
        <taxon>Anthoathecata</taxon>
        <taxon>Aplanulata</taxon>
        <taxon>Hydridae</taxon>
        <taxon>Hydra</taxon>
    </lineage>
</organism>
<proteinExistence type="predicted"/>
<accession>A0ABM4DLX4</accession>
<dbReference type="PANTHER" id="PTHR19446">
    <property type="entry name" value="REVERSE TRANSCRIPTASES"/>
    <property type="match status" value="1"/>
</dbReference>
<dbReference type="Proteomes" id="UP001652625">
    <property type="component" value="Chromosome 15"/>
</dbReference>
<sequence>MLQSVGESKLQIGTRVQQRQKHLTVGKLNQSALALRKVNCNEDIEWDKAETLRVEDKKLETKVLYADAGVYNPAKISTTKKISNKLFIIERTQPEGSMPGFESRTEAVCVIDPASFSIDIVQKCLNNLDERKSTGYDGLHPRVLSKCSATFTKPLLLIYKCSFATGVVPELWKKSNVTPIFKKGSRLKASNYRPVLLTSIPCKIMESILQKRIMEHCVANGLISPNQHGFVHRKGCVSNLLETRDIMTEATHCRQAVDIIYTDFAKAFDKVPHKRLLHKLRAYGIQGALLDWIAAWLSNRCQRVVINGITSEWKAVTSGVPQDSIAIDRAEVCELVGIFLLDQLSQFYNKNDFGLYRDDGLAVFKNKNGHQMEQIKKHVVQVFKRNNLNISINCNLKIVNYLDLTFNLTQNSFQPYCKPKNNLSYVHADSNHPPSIINNLPKNIELKLSASSSSEVIFNKSTHLYDDALKQSGYIYKLTYKPSINNVPKNNRKRNIIWYNPPFSINVTTKIGQRFLTLIDKHFPKNHQLHKIFNRNTIKISYSCMPNIKSIINLRNKNILYGDLKLSEKACNCIKKSLCPLNNNCLSNNIVYQATVSSNKPQYNDKVYIGISETSFKLRYANHQKSLNIKKYKNDTELSKEVWELKENNFTTSIKWKIIKRCKSYNPASKICKLCLNEKFEILFYKGKNLLNKRGELVSKCRHKNKFLLSLFDSGD</sequence>
<dbReference type="RefSeq" id="XP_065675540.1">
    <property type="nucleotide sequence ID" value="XM_065819468.1"/>
</dbReference>
<evidence type="ECO:0000313" key="3">
    <source>
        <dbReference type="RefSeq" id="XP_065675540.1"/>
    </source>
</evidence>
<name>A0ABM4DLX4_HYDVU</name>
<dbReference type="InterPro" id="IPR043502">
    <property type="entry name" value="DNA/RNA_pol_sf"/>
</dbReference>
<keyword evidence="2" id="KW-1185">Reference proteome</keyword>
<protein>
    <submittedName>
        <fullName evidence="3">Uncharacterized protein LOC136091758</fullName>
    </submittedName>
</protein>
<dbReference type="Pfam" id="PF00078">
    <property type="entry name" value="RVT_1"/>
    <property type="match status" value="1"/>
</dbReference>
<dbReference type="GeneID" id="136091758"/>
<feature type="domain" description="Reverse transcriptase" evidence="1">
    <location>
        <begin position="182"/>
        <end position="391"/>
    </location>
</feature>